<name>A0A1R3IC39_COCAP</name>
<organism evidence="1 2">
    <name type="scientific">Corchorus capsularis</name>
    <name type="common">Jute</name>
    <dbReference type="NCBI Taxonomy" id="210143"/>
    <lineage>
        <taxon>Eukaryota</taxon>
        <taxon>Viridiplantae</taxon>
        <taxon>Streptophyta</taxon>
        <taxon>Embryophyta</taxon>
        <taxon>Tracheophyta</taxon>
        <taxon>Spermatophyta</taxon>
        <taxon>Magnoliopsida</taxon>
        <taxon>eudicotyledons</taxon>
        <taxon>Gunneridae</taxon>
        <taxon>Pentapetalae</taxon>
        <taxon>rosids</taxon>
        <taxon>malvids</taxon>
        <taxon>Malvales</taxon>
        <taxon>Malvaceae</taxon>
        <taxon>Grewioideae</taxon>
        <taxon>Apeibeae</taxon>
        <taxon>Corchorus</taxon>
    </lineage>
</organism>
<evidence type="ECO:0000313" key="1">
    <source>
        <dbReference type="EMBL" id="OMO80124.1"/>
    </source>
</evidence>
<protein>
    <submittedName>
        <fullName evidence="1">Uncharacterized protein</fullName>
    </submittedName>
</protein>
<gene>
    <name evidence="1" type="ORF">CCACVL1_13159</name>
</gene>
<dbReference type="Proteomes" id="UP000188268">
    <property type="component" value="Unassembled WGS sequence"/>
</dbReference>
<evidence type="ECO:0000313" key="2">
    <source>
        <dbReference type="Proteomes" id="UP000188268"/>
    </source>
</evidence>
<proteinExistence type="predicted"/>
<dbReference type="Gramene" id="OMO80124">
    <property type="protein sequence ID" value="OMO80124"/>
    <property type="gene ID" value="CCACVL1_13159"/>
</dbReference>
<dbReference type="EMBL" id="AWWV01010325">
    <property type="protein sequence ID" value="OMO80124.1"/>
    <property type="molecule type" value="Genomic_DNA"/>
</dbReference>
<keyword evidence="2" id="KW-1185">Reference proteome</keyword>
<reference evidence="1 2" key="1">
    <citation type="submission" date="2013-09" db="EMBL/GenBank/DDBJ databases">
        <title>Corchorus capsularis genome sequencing.</title>
        <authorList>
            <person name="Alam M."/>
            <person name="Haque M.S."/>
            <person name="Islam M.S."/>
            <person name="Emdad E.M."/>
            <person name="Islam M.M."/>
            <person name="Ahmed B."/>
            <person name="Halim A."/>
            <person name="Hossen Q.M.M."/>
            <person name="Hossain M.Z."/>
            <person name="Ahmed R."/>
            <person name="Khan M.M."/>
            <person name="Islam R."/>
            <person name="Rashid M.M."/>
            <person name="Khan S.A."/>
            <person name="Rahman M.S."/>
            <person name="Alam M."/>
        </authorList>
    </citation>
    <scope>NUCLEOTIDE SEQUENCE [LARGE SCALE GENOMIC DNA]</scope>
    <source>
        <strain evidence="2">cv. CVL-1</strain>
        <tissue evidence="1">Whole seedling</tissue>
    </source>
</reference>
<sequence>MGGEESLVFRENYMDMKEVNEAEAVLRLPWLHETNNLQLFLCGGLAKKKGDVAVKVYKTRKGERVGMK</sequence>
<accession>A0A1R3IC39</accession>
<comment type="caution">
    <text evidence="1">The sequence shown here is derived from an EMBL/GenBank/DDBJ whole genome shotgun (WGS) entry which is preliminary data.</text>
</comment>
<dbReference type="AlphaFoldDB" id="A0A1R3IC39"/>